<dbReference type="RefSeq" id="XP_018026544.2">
    <property type="nucleotide sequence ID" value="XM_018171055.2"/>
</dbReference>
<feature type="region of interest" description="Disordered" evidence="2">
    <location>
        <begin position="202"/>
        <end position="223"/>
    </location>
</feature>
<feature type="compositionally biased region" description="Low complexity" evidence="2">
    <location>
        <begin position="202"/>
        <end position="212"/>
    </location>
</feature>
<dbReference type="Proteomes" id="UP000694843">
    <property type="component" value="Unplaced"/>
</dbReference>
<feature type="region of interest" description="Disordered" evidence="2">
    <location>
        <begin position="285"/>
        <end position="328"/>
    </location>
</feature>
<sequence length="328" mass="36149">MHIGGKTASVQDTAVIVHQQLQTKTTFTHEPACNLPLSRPKGNSSSDMDNSQEDACQASSLELPSIPRVGEVQVETDLRNLSSEYKTSPARQHRTSTLSDLIYLNKLKVSVKKSYPVIHQSGSKLKPELYLAPAVNEMSEIEGSVQDSPSKPLASSPGGRFELGFNDKKSAKNCVATNADVDVTSNVRREFLVVNTVNLGASSSTGEAAGATPRNRRSPAGVDHFYLRGANKKITRPDLQRSPKAFVRYSRAVRPDVAAQFPDQPSSAVSARIVHTWRKMTAEEQATWSRQALDVGKARERRRPDRQSQPLVKRRPRQLQRGDSPNKI</sequence>
<dbReference type="AlphaFoldDB" id="A0A8B7PK45"/>
<gene>
    <name evidence="5" type="primary">LOC108681970</name>
</gene>
<protein>
    <submittedName>
        <fullName evidence="5">Uncharacterized protein LOC108681970</fullName>
    </submittedName>
</protein>
<feature type="compositionally biased region" description="Basic and acidic residues" evidence="2">
    <location>
        <begin position="296"/>
        <end position="306"/>
    </location>
</feature>
<evidence type="ECO:0000313" key="5">
    <source>
        <dbReference type="RefSeq" id="XP_018026544.2"/>
    </source>
</evidence>
<dbReference type="GO" id="GO:0005634">
    <property type="term" value="C:nucleus"/>
    <property type="evidence" value="ECO:0007669"/>
    <property type="project" value="UniProtKB-UniRule"/>
</dbReference>
<evidence type="ECO:0000259" key="3">
    <source>
        <dbReference type="PROSITE" id="PS50118"/>
    </source>
</evidence>
<dbReference type="Gene3D" id="1.10.30.10">
    <property type="entry name" value="High mobility group box domain"/>
    <property type="match status" value="1"/>
</dbReference>
<dbReference type="GeneID" id="108681970"/>
<keyword evidence="1" id="KW-0539">Nucleus</keyword>
<keyword evidence="1" id="KW-0238">DNA-binding</keyword>
<dbReference type="SUPFAM" id="SSF47095">
    <property type="entry name" value="HMG-box"/>
    <property type="match status" value="1"/>
</dbReference>
<evidence type="ECO:0000256" key="1">
    <source>
        <dbReference type="PROSITE-ProRule" id="PRU00267"/>
    </source>
</evidence>
<feature type="region of interest" description="Disordered" evidence="2">
    <location>
        <begin position="31"/>
        <end position="61"/>
    </location>
</feature>
<dbReference type="InterPro" id="IPR009071">
    <property type="entry name" value="HMG_box_dom"/>
</dbReference>
<evidence type="ECO:0000256" key="2">
    <source>
        <dbReference type="SAM" id="MobiDB-lite"/>
    </source>
</evidence>
<feature type="compositionally biased region" description="Polar residues" evidence="2">
    <location>
        <begin position="41"/>
        <end position="61"/>
    </location>
</feature>
<dbReference type="GO" id="GO:0003677">
    <property type="term" value="F:DNA binding"/>
    <property type="evidence" value="ECO:0007669"/>
    <property type="project" value="UniProtKB-UniRule"/>
</dbReference>
<dbReference type="KEGG" id="hazt:108681970"/>
<organism evidence="4 5">
    <name type="scientific">Hyalella azteca</name>
    <name type="common">Amphipod</name>
    <dbReference type="NCBI Taxonomy" id="294128"/>
    <lineage>
        <taxon>Eukaryota</taxon>
        <taxon>Metazoa</taxon>
        <taxon>Ecdysozoa</taxon>
        <taxon>Arthropoda</taxon>
        <taxon>Crustacea</taxon>
        <taxon>Multicrustacea</taxon>
        <taxon>Malacostraca</taxon>
        <taxon>Eumalacostraca</taxon>
        <taxon>Peracarida</taxon>
        <taxon>Amphipoda</taxon>
        <taxon>Senticaudata</taxon>
        <taxon>Talitrida</taxon>
        <taxon>Talitroidea</taxon>
        <taxon>Hyalellidae</taxon>
        <taxon>Hyalella</taxon>
    </lineage>
</organism>
<feature type="DNA-binding region" description="HMG box" evidence="1">
    <location>
        <begin position="239"/>
        <end position="307"/>
    </location>
</feature>
<reference evidence="5" key="1">
    <citation type="submission" date="2025-08" db="UniProtKB">
        <authorList>
            <consortium name="RefSeq"/>
        </authorList>
    </citation>
    <scope>IDENTIFICATION</scope>
    <source>
        <tissue evidence="5">Whole organism</tissue>
    </source>
</reference>
<dbReference type="InterPro" id="IPR036910">
    <property type="entry name" value="HMG_box_dom_sf"/>
</dbReference>
<evidence type="ECO:0000313" key="4">
    <source>
        <dbReference type="Proteomes" id="UP000694843"/>
    </source>
</evidence>
<feature type="domain" description="HMG box" evidence="3">
    <location>
        <begin position="239"/>
        <end position="307"/>
    </location>
</feature>
<dbReference type="Pfam" id="PF00505">
    <property type="entry name" value="HMG_box"/>
    <property type="match status" value="1"/>
</dbReference>
<name>A0A8B7PK45_HYAAZ</name>
<keyword evidence="4" id="KW-1185">Reference proteome</keyword>
<dbReference type="PROSITE" id="PS50118">
    <property type="entry name" value="HMG_BOX_2"/>
    <property type="match status" value="1"/>
</dbReference>
<accession>A0A8B7PK45</accession>
<proteinExistence type="predicted"/>